<dbReference type="GO" id="GO:0051321">
    <property type="term" value="P:meiotic cell cycle"/>
    <property type="evidence" value="ECO:0007669"/>
    <property type="project" value="UniProtKB-KW"/>
</dbReference>
<evidence type="ECO:0000313" key="17">
    <source>
        <dbReference type="Proteomes" id="UP000473826"/>
    </source>
</evidence>
<evidence type="ECO:0000256" key="8">
    <source>
        <dbReference type="ARBA" id="ARBA00022776"/>
    </source>
</evidence>
<evidence type="ECO:0000256" key="6">
    <source>
        <dbReference type="ARBA" id="ARBA00022553"/>
    </source>
</evidence>
<dbReference type="AlphaFoldDB" id="A0A7D8V2K5"/>
<dbReference type="GO" id="GO:0032954">
    <property type="term" value="P:regulation of cytokinetic process"/>
    <property type="evidence" value="ECO:0007669"/>
    <property type="project" value="UniProtKB-ARBA"/>
</dbReference>
<keyword evidence="17" id="KW-1185">Reference proteome</keyword>
<feature type="compositionally biased region" description="Low complexity" evidence="14">
    <location>
        <begin position="459"/>
        <end position="473"/>
    </location>
</feature>
<dbReference type="GO" id="GO:0004725">
    <property type="term" value="F:protein tyrosine phosphatase activity"/>
    <property type="evidence" value="ECO:0007669"/>
    <property type="project" value="UniProtKB-EC"/>
</dbReference>
<dbReference type="InterPro" id="IPR029260">
    <property type="entry name" value="DSPn"/>
</dbReference>
<dbReference type="Pfam" id="PF00782">
    <property type="entry name" value="DSPc"/>
    <property type="match status" value="1"/>
</dbReference>
<dbReference type="Pfam" id="PF14671">
    <property type="entry name" value="DSPn"/>
    <property type="match status" value="1"/>
</dbReference>
<evidence type="ECO:0000256" key="14">
    <source>
        <dbReference type="SAM" id="MobiDB-lite"/>
    </source>
</evidence>
<keyword evidence="13" id="KW-0131">Cell cycle</keyword>
<gene>
    <name evidence="16" type="ORF">VHUM_03934</name>
</gene>
<dbReference type="SMART" id="SM00195">
    <property type="entry name" value="DSPc"/>
    <property type="match status" value="1"/>
</dbReference>
<organism evidence="16 17">
    <name type="scientific">Vanrija humicola</name>
    <name type="common">Yeast</name>
    <name type="synonym">Cryptococcus humicola</name>
    <dbReference type="NCBI Taxonomy" id="5417"/>
    <lineage>
        <taxon>Eukaryota</taxon>
        <taxon>Fungi</taxon>
        <taxon>Dikarya</taxon>
        <taxon>Basidiomycota</taxon>
        <taxon>Agaricomycotina</taxon>
        <taxon>Tremellomycetes</taxon>
        <taxon>Trichosporonales</taxon>
        <taxon>Trichosporonaceae</taxon>
        <taxon>Vanrija</taxon>
    </lineage>
</organism>
<reference evidence="16 17" key="1">
    <citation type="journal article" date="2019" name="PLoS Genet.">
        <title>Convergent evolution of linked mating-type loci in basidiomycete fungi.</title>
        <authorList>
            <person name="Sun S."/>
            <person name="Coelho M.A."/>
            <person name="Heitman J."/>
            <person name="Nowrousian M."/>
        </authorList>
    </citation>
    <scope>NUCLEOTIDE SEQUENCE [LARGE SCALE GENOMIC DNA]</scope>
    <source>
        <strain evidence="16 17">CBS 4282</strain>
    </source>
</reference>
<dbReference type="EC" id="3.1.3.48" evidence="4"/>
<dbReference type="InterPro" id="IPR029021">
    <property type="entry name" value="Prot-tyrosine_phosphatase-like"/>
</dbReference>
<feature type="compositionally biased region" description="Basic and acidic residues" evidence="14">
    <location>
        <begin position="524"/>
        <end position="534"/>
    </location>
</feature>
<feature type="region of interest" description="Disordered" evidence="14">
    <location>
        <begin position="389"/>
        <end position="492"/>
    </location>
</feature>
<keyword evidence="8" id="KW-0498">Mitosis</keyword>
<evidence type="ECO:0000256" key="5">
    <source>
        <dbReference type="ARBA" id="ARBA00022490"/>
    </source>
</evidence>
<dbReference type="InterPro" id="IPR000387">
    <property type="entry name" value="Tyr_Pase_dom"/>
</dbReference>
<proteinExistence type="inferred from homology"/>
<dbReference type="GO" id="GO:0005730">
    <property type="term" value="C:nucleolus"/>
    <property type="evidence" value="ECO:0007669"/>
    <property type="project" value="UniProtKB-ARBA"/>
</dbReference>
<keyword evidence="12" id="KW-0469">Meiosis</keyword>
<keyword evidence="10" id="KW-0904">Protein phosphatase</keyword>
<evidence type="ECO:0000256" key="9">
    <source>
        <dbReference type="ARBA" id="ARBA00022801"/>
    </source>
</evidence>
<dbReference type="PROSITE" id="PS00383">
    <property type="entry name" value="TYR_PHOSPHATASE_1"/>
    <property type="match status" value="1"/>
</dbReference>
<dbReference type="InterPro" id="IPR020422">
    <property type="entry name" value="TYR_PHOSPHATASE_DUAL_dom"/>
</dbReference>
<dbReference type="GO" id="GO:0051301">
    <property type="term" value="P:cell division"/>
    <property type="evidence" value="ECO:0007669"/>
    <property type="project" value="UniProtKB-KW"/>
</dbReference>
<keyword evidence="9" id="KW-0378">Hydrolase</keyword>
<evidence type="ECO:0000256" key="13">
    <source>
        <dbReference type="ARBA" id="ARBA00023306"/>
    </source>
</evidence>
<dbReference type="InterPro" id="IPR000340">
    <property type="entry name" value="Dual-sp_phosphatase_cat-dom"/>
</dbReference>
<dbReference type="FunFam" id="3.90.190.10:FF:000038">
    <property type="entry name" value="Tyrosine-protein phosphatase CDC14"/>
    <property type="match status" value="1"/>
</dbReference>
<dbReference type="SUPFAM" id="SSF52799">
    <property type="entry name" value="(Phosphotyrosine protein) phosphatases II"/>
    <property type="match status" value="2"/>
</dbReference>
<comment type="caution">
    <text evidence="16">The sequence shown here is derived from an EMBL/GenBank/DDBJ whole genome shotgun (WGS) entry which is preliminary data.</text>
</comment>
<dbReference type="OrthoDB" id="5632at2759"/>
<comment type="similarity">
    <text evidence="3">Belongs to the protein-tyrosine phosphatase family. Non-receptor class CDC14 subfamily.</text>
</comment>
<evidence type="ECO:0000256" key="2">
    <source>
        <dbReference type="ARBA" id="ARBA00004496"/>
    </source>
</evidence>
<evidence type="ECO:0000256" key="1">
    <source>
        <dbReference type="ARBA" id="ARBA00004123"/>
    </source>
</evidence>
<dbReference type="PANTHER" id="PTHR23339">
    <property type="entry name" value="TYROSINE SPECIFIC PROTEIN PHOSPHATASE AND DUAL SPECIFICITY PROTEIN PHOSPHATASE"/>
    <property type="match status" value="1"/>
</dbReference>
<keyword evidence="11" id="KW-0539">Nucleus</keyword>
<evidence type="ECO:0000256" key="10">
    <source>
        <dbReference type="ARBA" id="ARBA00022912"/>
    </source>
</evidence>
<evidence type="ECO:0000313" key="16">
    <source>
        <dbReference type="EMBL" id="TXT04851.1"/>
    </source>
</evidence>
<keyword evidence="6" id="KW-0597">Phosphoprotein</keyword>
<keyword evidence="7" id="KW-0132">Cell division</keyword>
<dbReference type="GO" id="GO:0005816">
    <property type="term" value="C:spindle pole body"/>
    <property type="evidence" value="ECO:0007669"/>
    <property type="project" value="UniProtKB-ARBA"/>
</dbReference>
<dbReference type="InterPro" id="IPR016130">
    <property type="entry name" value="Tyr_Pase_AS"/>
</dbReference>
<dbReference type="InterPro" id="IPR003595">
    <property type="entry name" value="Tyr_Pase_cat"/>
</dbReference>
<feature type="compositionally biased region" description="Low complexity" evidence="14">
    <location>
        <begin position="576"/>
        <end position="585"/>
    </location>
</feature>
<sequence>MSTSLSLQAAGASSSTPARGGFRSLPNHYATVSPRLVFTTLTPKDVALGPYAHPTTGKAMHLFTLDDYMVYTPFKNDHGPLNLAYTFDACVRIFDRLNAKEHKRKALCLYTSPSPEQKSNVALIAALYSLIVDHQDPWDAFQPLAHFEVLPFRDAGNGVNEFGLTIQDVLYGMWKARQNDLLNLQEFDADDYRYFEKVENGDLNILGQFIAFASPMDTAWITANAQPDETPQAFTPSQTRMLASAFDKVTSKFFEEDVGLVVRLNDELWCGQRLWQSADVPVDLYFDDGTNPTDDIVRQFIALADDMIHNKKRKVAVHCKAGLGRTGVLIGAYLIYKYQFTASEVIGFMRVIRPGMVVGPQQRFMQLNQMKWVGWAVMDAAAKKEVALSLPSPPMNPKEALPATDATDHGTTRPLTPARRITALTPKHGDAVGQPRKGPNGNGVQEADDMATPSRQVKSGAPSPSSSDSQDGSVRGIKRGSGRSPVPHVLRGEAAQPVVTAVPVRTGLARSVSSASCSSTVSELDQRATKRRQGDAVTKSGLSSPPPSREMTPSDGSTPPTSSLPIEETPEPPTTPRQTPSQLSSRSETPPTPSGRNDGIRPVRSLIPRRGTVLNKDGIAISSPPHSPSRLIRSRSATVDGQFADADVLPTSSSTGSISSRMKLPSSRLINPARSWQAVARMGAGVTPAMSSKD</sequence>
<feature type="compositionally biased region" description="Low complexity" evidence="14">
    <location>
        <begin position="511"/>
        <end position="522"/>
    </location>
</feature>
<evidence type="ECO:0000259" key="15">
    <source>
        <dbReference type="PROSITE" id="PS50056"/>
    </source>
</evidence>
<accession>A0A7D8V2K5</accession>
<dbReference type="GO" id="GO:0007096">
    <property type="term" value="P:regulation of exit from mitosis"/>
    <property type="evidence" value="ECO:0007669"/>
    <property type="project" value="UniProtKB-ARBA"/>
</dbReference>
<evidence type="ECO:0000256" key="4">
    <source>
        <dbReference type="ARBA" id="ARBA00013064"/>
    </source>
</evidence>
<dbReference type="GO" id="GO:0005737">
    <property type="term" value="C:cytoplasm"/>
    <property type="evidence" value="ECO:0007669"/>
    <property type="project" value="UniProtKB-SubCell"/>
</dbReference>
<evidence type="ECO:0000256" key="3">
    <source>
        <dbReference type="ARBA" id="ARBA00007315"/>
    </source>
</evidence>
<dbReference type="Proteomes" id="UP000473826">
    <property type="component" value="Unassembled WGS sequence"/>
</dbReference>
<dbReference type="EMBL" id="QKWK01000013">
    <property type="protein sequence ID" value="TXT04851.1"/>
    <property type="molecule type" value="Genomic_DNA"/>
</dbReference>
<name>A0A7D8V2K5_VANHU</name>
<feature type="region of interest" description="Disordered" evidence="14">
    <location>
        <begin position="509"/>
        <end position="631"/>
    </location>
</feature>
<dbReference type="InterPro" id="IPR050561">
    <property type="entry name" value="PTP"/>
</dbReference>
<dbReference type="SMART" id="SM00404">
    <property type="entry name" value="PTPc_motif"/>
    <property type="match status" value="1"/>
</dbReference>
<evidence type="ECO:0000256" key="7">
    <source>
        <dbReference type="ARBA" id="ARBA00022618"/>
    </source>
</evidence>
<dbReference type="CDD" id="cd17657">
    <property type="entry name" value="CDC14_N"/>
    <property type="match status" value="1"/>
</dbReference>
<dbReference type="PROSITE" id="PS50056">
    <property type="entry name" value="TYR_PHOSPHATASE_2"/>
    <property type="match status" value="1"/>
</dbReference>
<dbReference type="Gene3D" id="3.90.190.10">
    <property type="entry name" value="Protein tyrosine phosphatase superfamily"/>
    <property type="match status" value="2"/>
</dbReference>
<protein>
    <recommendedName>
        <fullName evidence="4">protein-tyrosine-phosphatase</fullName>
        <ecNumber evidence="4">3.1.3.48</ecNumber>
    </recommendedName>
</protein>
<dbReference type="GO" id="GO:0033554">
    <property type="term" value="P:cellular response to stress"/>
    <property type="evidence" value="ECO:0007669"/>
    <property type="project" value="UniProtKB-ARBA"/>
</dbReference>
<comment type="subcellular location">
    <subcellularLocation>
        <location evidence="2">Cytoplasm</location>
    </subcellularLocation>
    <subcellularLocation>
        <location evidence="1">Nucleus</location>
    </subcellularLocation>
</comment>
<dbReference type="GO" id="GO:0000278">
    <property type="term" value="P:mitotic cell cycle"/>
    <property type="evidence" value="ECO:0007669"/>
    <property type="project" value="UniProtKB-ARBA"/>
</dbReference>
<feature type="domain" description="Tyrosine specific protein phosphatases" evidence="15">
    <location>
        <begin position="298"/>
        <end position="364"/>
    </location>
</feature>
<evidence type="ECO:0000256" key="12">
    <source>
        <dbReference type="ARBA" id="ARBA00023254"/>
    </source>
</evidence>
<keyword evidence="5" id="KW-0963">Cytoplasm</keyword>
<evidence type="ECO:0000256" key="11">
    <source>
        <dbReference type="ARBA" id="ARBA00023242"/>
    </source>
</evidence>
<feature type="compositionally biased region" description="Low complexity" evidence="14">
    <location>
        <begin position="553"/>
        <end position="567"/>
    </location>
</feature>